<dbReference type="SUPFAM" id="SSF55781">
    <property type="entry name" value="GAF domain-like"/>
    <property type="match status" value="1"/>
</dbReference>
<reference evidence="2 3" key="1">
    <citation type="submission" date="2018-08" db="EMBL/GenBank/DDBJ databases">
        <title>Sequencing the genomes of 1000 actinobacteria strains.</title>
        <authorList>
            <person name="Klenk H.-P."/>
        </authorList>
    </citation>
    <scope>NUCLEOTIDE SEQUENCE [LARGE SCALE GENOMIC DNA]</scope>
    <source>
        <strain evidence="2 3">DSM 43927</strain>
    </source>
</reference>
<gene>
    <name evidence="2" type="ORF">DFJ69_1241</name>
</gene>
<organism evidence="2 3">
    <name type="scientific">Thermomonospora umbrina</name>
    <dbReference type="NCBI Taxonomy" id="111806"/>
    <lineage>
        <taxon>Bacteria</taxon>
        <taxon>Bacillati</taxon>
        <taxon>Actinomycetota</taxon>
        <taxon>Actinomycetes</taxon>
        <taxon>Streptosporangiales</taxon>
        <taxon>Thermomonosporaceae</taxon>
        <taxon>Thermomonospora</taxon>
    </lineage>
</organism>
<accession>A0A3D9SIR9</accession>
<sequence>MGYQALVDEVSALLQAPATLEDREFSLIAFSSHDDDLDPVRTRSILSRRSSAAVRAWFEGFGIARADGPVHTPPDPATGVRSRLCLPARHEGRTYGYLWLLDDGTVDATDPRVAKAMSLAARAGRLLAAEFQADEAAPRAFARLLSASPEDRADGAATLSGMGHPAASSPIAVVVIRPTIRLTRVPMDVLVHHTAGGAALLVPLHEAADTVPARSTATRLLGTTPWVTVGVGGGRAGVVDAVGSWHEARTAWRVARAVPEVGPVACWDALGVHRLIASLPGAAPGAAVADPAVRPLFEDAHADLLRTAEVYLDHAGHAQQAAAALSVHRQTLYYRLSRIEAITGLAFDSGEDRLLLHTALKAARLAAVPDPM</sequence>
<dbReference type="InterPro" id="IPR042070">
    <property type="entry name" value="PucR_C-HTH_sf"/>
</dbReference>
<feature type="domain" description="PucR C-terminal helix-turn-helix" evidence="1">
    <location>
        <begin position="304"/>
        <end position="362"/>
    </location>
</feature>
<dbReference type="EMBL" id="QTTT01000001">
    <property type="protein sequence ID" value="REE95828.1"/>
    <property type="molecule type" value="Genomic_DNA"/>
</dbReference>
<proteinExistence type="predicted"/>
<evidence type="ECO:0000259" key="1">
    <source>
        <dbReference type="Pfam" id="PF13556"/>
    </source>
</evidence>
<evidence type="ECO:0000313" key="3">
    <source>
        <dbReference type="Proteomes" id="UP000256661"/>
    </source>
</evidence>
<comment type="caution">
    <text evidence="2">The sequence shown here is derived from an EMBL/GenBank/DDBJ whole genome shotgun (WGS) entry which is preliminary data.</text>
</comment>
<dbReference type="InterPro" id="IPR025736">
    <property type="entry name" value="PucR_C-HTH_dom"/>
</dbReference>
<dbReference type="Gene3D" id="1.10.10.2840">
    <property type="entry name" value="PucR C-terminal helix-turn-helix domain"/>
    <property type="match status" value="1"/>
</dbReference>
<dbReference type="Pfam" id="PF13556">
    <property type="entry name" value="HTH_30"/>
    <property type="match status" value="1"/>
</dbReference>
<dbReference type="PANTHER" id="PTHR33744">
    <property type="entry name" value="CARBOHYDRATE DIACID REGULATOR"/>
    <property type="match status" value="1"/>
</dbReference>
<dbReference type="InterPro" id="IPR051448">
    <property type="entry name" value="CdaR-like_regulators"/>
</dbReference>
<dbReference type="AlphaFoldDB" id="A0A3D9SIR9"/>
<keyword evidence="3" id="KW-1185">Reference proteome</keyword>
<dbReference type="Proteomes" id="UP000256661">
    <property type="component" value="Unassembled WGS sequence"/>
</dbReference>
<name>A0A3D9SIR9_9ACTN</name>
<evidence type="ECO:0000313" key="2">
    <source>
        <dbReference type="EMBL" id="REE95828.1"/>
    </source>
</evidence>
<dbReference type="PANTHER" id="PTHR33744:SF17">
    <property type="entry name" value="CONSERVED PROTEIN"/>
    <property type="match status" value="1"/>
</dbReference>
<protein>
    <submittedName>
        <fullName evidence="2">PucR-like helix-turn-helix protein</fullName>
    </submittedName>
</protein>